<dbReference type="PANTHER" id="PTHR48043">
    <property type="entry name" value="EG:EG0003.4 PROTEIN-RELATED"/>
    <property type="match status" value="1"/>
</dbReference>
<dbReference type="PROSITE" id="PS00375">
    <property type="entry name" value="UDPGT"/>
    <property type="match status" value="1"/>
</dbReference>
<keyword evidence="7" id="KW-1185">Reference proteome</keyword>
<evidence type="ECO:0000256" key="5">
    <source>
        <dbReference type="RuleBase" id="RU362059"/>
    </source>
</evidence>
<dbReference type="Proteomes" id="UP000837857">
    <property type="component" value="Chromosome 21"/>
</dbReference>
<dbReference type="EC" id="2.4.1.17" evidence="5"/>
<dbReference type="Gene3D" id="3.40.50.2000">
    <property type="entry name" value="Glycogen Phosphorylase B"/>
    <property type="match status" value="1"/>
</dbReference>
<evidence type="ECO:0000256" key="2">
    <source>
        <dbReference type="ARBA" id="ARBA00022676"/>
    </source>
</evidence>
<evidence type="ECO:0000256" key="4">
    <source>
        <dbReference type="RuleBase" id="RU003718"/>
    </source>
</evidence>
<dbReference type="Pfam" id="PF00201">
    <property type="entry name" value="UDPGT"/>
    <property type="match status" value="1"/>
</dbReference>
<dbReference type="InterPro" id="IPR050271">
    <property type="entry name" value="UDP-glycosyltransferase"/>
</dbReference>
<accession>A0ABN8IBV1</accession>
<keyword evidence="3 4" id="KW-0808">Transferase</keyword>
<keyword evidence="5" id="KW-0812">Transmembrane</keyword>
<keyword evidence="5" id="KW-0472">Membrane</keyword>
<evidence type="ECO:0000313" key="7">
    <source>
        <dbReference type="Proteomes" id="UP000837857"/>
    </source>
</evidence>
<comment type="similarity">
    <text evidence="1 4">Belongs to the UDP-glycosyltransferase family.</text>
</comment>
<dbReference type="CDD" id="cd03784">
    <property type="entry name" value="GT1_Gtf-like"/>
    <property type="match status" value="1"/>
</dbReference>
<feature type="non-terminal residue" evidence="6">
    <location>
        <position position="503"/>
    </location>
</feature>
<evidence type="ECO:0000313" key="6">
    <source>
        <dbReference type="EMBL" id="CAH2054203.1"/>
    </source>
</evidence>
<protein>
    <recommendedName>
        <fullName evidence="5">UDP-glucuronosyltransferase</fullName>
        <ecNumber evidence="5">2.4.1.17</ecNumber>
    </recommendedName>
</protein>
<comment type="subcellular location">
    <subcellularLocation>
        <location evidence="5">Membrane</location>
        <topology evidence="5">Single-pass membrane protein</topology>
    </subcellularLocation>
</comment>
<keyword evidence="5" id="KW-1133">Transmembrane helix</keyword>
<evidence type="ECO:0000256" key="1">
    <source>
        <dbReference type="ARBA" id="ARBA00009995"/>
    </source>
</evidence>
<dbReference type="InterPro" id="IPR035595">
    <property type="entry name" value="UDP_glycos_trans_CS"/>
</dbReference>
<dbReference type="SUPFAM" id="SSF53756">
    <property type="entry name" value="UDP-Glycosyltransferase/glycogen phosphorylase"/>
    <property type="match status" value="1"/>
</dbReference>
<sequence length="503" mass="57615">MAYRILIVFPIPSKSHSILGEGYVRHLLDADHEVTYITPIIVKSSHPRLRQIDVSSNYDIMPFDKMFDISKIIQSKSEFKNIRSSLYACADLANYTIMHPNVQRLIHGTNVHFDVVISEWLFNELYSGFSSVFNCPLIWASSMEPHPMVLDVMNDLLNPAYNPSYLSDLVAPYDFWSRVEELCTFVNVKIYKWWLGNKEKRMFTNAFGSAVEKRGRTLPSYSEVQYNASLMFGNSHVTTGPAICLPQNYVPIGGYHIKESRDPLPVNIQKILQDAKDGLIFFSMGSMAKSSSIPVEIKNDLLRMFGKLNRTILWKFEEDLPDLPRNVHIVPWAPQVEVLGHVNCELFITHGGLLSILESIHFGVPIIGIPLFGDQDLNVNRAVDKGFGKKVDLNSQIAVKMEAAIKEILHDDRFHKKAKEYSFIYHDRLMPQGRVLAHWVSHVIRTNGARHLRSPAQLVPWYQKLYLDLVFAIIFVSYVLFKICVCIKSLCVFEMYTIKLKIS</sequence>
<keyword evidence="2 4" id="KW-0328">Glycosyltransferase</keyword>
<organism evidence="6 7">
    <name type="scientific">Iphiclides podalirius</name>
    <name type="common">scarce swallowtail</name>
    <dbReference type="NCBI Taxonomy" id="110791"/>
    <lineage>
        <taxon>Eukaryota</taxon>
        <taxon>Metazoa</taxon>
        <taxon>Ecdysozoa</taxon>
        <taxon>Arthropoda</taxon>
        <taxon>Hexapoda</taxon>
        <taxon>Insecta</taxon>
        <taxon>Pterygota</taxon>
        <taxon>Neoptera</taxon>
        <taxon>Endopterygota</taxon>
        <taxon>Lepidoptera</taxon>
        <taxon>Glossata</taxon>
        <taxon>Ditrysia</taxon>
        <taxon>Papilionoidea</taxon>
        <taxon>Papilionidae</taxon>
        <taxon>Papilioninae</taxon>
        <taxon>Iphiclides</taxon>
    </lineage>
</organism>
<proteinExistence type="inferred from homology"/>
<name>A0ABN8IBV1_9NEOP</name>
<dbReference type="InterPro" id="IPR002213">
    <property type="entry name" value="UDP_glucos_trans"/>
</dbReference>
<feature type="transmembrane region" description="Helical" evidence="5">
    <location>
        <begin position="469"/>
        <end position="493"/>
    </location>
</feature>
<dbReference type="PANTHER" id="PTHR48043:SF159">
    <property type="entry name" value="EG:EG0003.4 PROTEIN-RELATED"/>
    <property type="match status" value="1"/>
</dbReference>
<dbReference type="EMBL" id="OW152833">
    <property type="protein sequence ID" value="CAH2054203.1"/>
    <property type="molecule type" value="Genomic_DNA"/>
</dbReference>
<comment type="catalytic activity">
    <reaction evidence="5">
        <text>glucuronate acceptor + UDP-alpha-D-glucuronate = acceptor beta-D-glucuronoside + UDP + H(+)</text>
        <dbReference type="Rhea" id="RHEA:21032"/>
        <dbReference type="ChEBI" id="CHEBI:15378"/>
        <dbReference type="ChEBI" id="CHEBI:58052"/>
        <dbReference type="ChEBI" id="CHEBI:58223"/>
        <dbReference type="ChEBI" id="CHEBI:132367"/>
        <dbReference type="ChEBI" id="CHEBI:132368"/>
        <dbReference type="EC" id="2.4.1.17"/>
    </reaction>
</comment>
<reference evidence="6" key="1">
    <citation type="submission" date="2022-03" db="EMBL/GenBank/DDBJ databases">
        <authorList>
            <person name="Martin H S."/>
        </authorList>
    </citation>
    <scope>NUCLEOTIDE SEQUENCE</scope>
</reference>
<gene>
    <name evidence="6" type="ORF">IPOD504_LOCUS8528</name>
</gene>
<evidence type="ECO:0000256" key="3">
    <source>
        <dbReference type="ARBA" id="ARBA00022679"/>
    </source>
</evidence>